<dbReference type="InterPro" id="IPR013525">
    <property type="entry name" value="ABC2_TM"/>
</dbReference>
<reference evidence="7" key="2">
    <citation type="submission" date="2021-04" db="EMBL/GenBank/DDBJ databases">
        <authorList>
            <person name="Dong X."/>
        </authorList>
    </citation>
    <scope>NUCLEOTIDE SEQUENCE</scope>
    <source>
        <strain evidence="7">ZWT</strain>
    </source>
</reference>
<sequence>MRELVKFELSKIFQKKIIWIVAVLIAASILIDSVNGINNINRDFGNIEILKTHLKNYEGEINPQKQLDVKNKISSIRDKLRNEEKITEEESEFYYKSFELRGYLNLKSNPKYLINDKEYTLSEMKSELDNGYEDSYEYRNLEKAYKAISVIEKPQYVYQHGWRRITQFGIAATMIVILLVLGISTIFSDEYKTNVIPIILSTPNGRKKLTGAKIISSMIYASCVLIFISILFFLSGLPYGLDGFNSLLNTNMSTARTPYGMTIIQFYFVCLGMSLLGALVLTLFIALVSLLTKNSMITLVLGVGMYFFAISRFASILPKVVRLISVYELIQAKNIFAFYNSFNIFGRPVLYPTVIIIAAVIAIPTLISGIRYFGRRQSV</sequence>
<gene>
    <name evidence="7" type="ORF">KDK92_21190</name>
</gene>
<comment type="subcellular location">
    <subcellularLocation>
        <location evidence="1">Membrane</location>
        <topology evidence="1">Multi-pass membrane protein</topology>
    </subcellularLocation>
</comment>
<feature type="transmembrane region" description="Helical" evidence="5">
    <location>
        <begin position="165"/>
        <end position="187"/>
    </location>
</feature>
<dbReference type="AlphaFoldDB" id="A0A9J6P8A0"/>
<keyword evidence="2 5" id="KW-0812">Transmembrane</keyword>
<accession>A0A9J6P8A0</accession>
<protein>
    <submittedName>
        <fullName evidence="7">ABC transporter permease</fullName>
    </submittedName>
</protein>
<feature type="transmembrane region" description="Helical" evidence="5">
    <location>
        <begin position="349"/>
        <end position="373"/>
    </location>
</feature>
<evidence type="ECO:0000256" key="2">
    <source>
        <dbReference type="ARBA" id="ARBA00022692"/>
    </source>
</evidence>
<reference evidence="7" key="1">
    <citation type="journal article" date="2021" name="mSystems">
        <title>Bacteria and Archaea Synergistically Convert Glycine Betaine to Biogenic Methane in the Formosa Cold Seep of the South China Sea.</title>
        <authorList>
            <person name="Li L."/>
            <person name="Zhang W."/>
            <person name="Zhang S."/>
            <person name="Song L."/>
            <person name="Sun Q."/>
            <person name="Zhang H."/>
            <person name="Xiang H."/>
            <person name="Dong X."/>
        </authorList>
    </citation>
    <scope>NUCLEOTIDE SEQUENCE</scope>
    <source>
        <strain evidence="7">ZWT</strain>
    </source>
</reference>
<feature type="transmembrane region" description="Helical" evidence="5">
    <location>
        <begin position="12"/>
        <end position="31"/>
    </location>
</feature>
<dbReference type="EMBL" id="JAGSOJ010000005">
    <property type="protein sequence ID" value="MCM1992246.1"/>
    <property type="molecule type" value="Genomic_DNA"/>
</dbReference>
<dbReference type="PANTHER" id="PTHR37305">
    <property type="entry name" value="INTEGRAL MEMBRANE PROTEIN-RELATED"/>
    <property type="match status" value="1"/>
</dbReference>
<name>A0A9J6P8A0_9CLOT</name>
<evidence type="ECO:0000256" key="1">
    <source>
        <dbReference type="ARBA" id="ARBA00004141"/>
    </source>
</evidence>
<feature type="transmembrane region" description="Helical" evidence="5">
    <location>
        <begin position="214"/>
        <end position="239"/>
    </location>
</feature>
<dbReference type="PANTHER" id="PTHR37305:SF1">
    <property type="entry name" value="MEMBRANE PROTEIN"/>
    <property type="match status" value="1"/>
</dbReference>
<evidence type="ECO:0000256" key="5">
    <source>
        <dbReference type="SAM" id="Phobius"/>
    </source>
</evidence>
<feature type="domain" description="ABC-2 type transporter transmembrane" evidence="6">
    <location>
        <begin position="90"/>
        <end position="360"/>
    </location>
</feature>
<dbReference type="GO" id="GO:0140359">
    <property type="term" value="F:ABC-type transporter activity"/>
    <property type="evidence" value="ECO:0007669"/>
    <property type="project" value="InterPro"/>
</dbReference>
<dbReference type="RefSeq" id="WP_250861409.1">
    <property type="nucleotide sequence ID" value="NZ_JAGSOJ010000005.1"/>
</dbReference>
<organism evidence="7 8">
    <name type="scientific">Oceanirhabdus seepicola</name>
    <dbReference type="NCBI Taxonomy" id="2828781"/>
    <lineage>
        <taxon>Bacteria</taxon>
        <taxon>Bacillati</taxon>
        <taxon>Bacillota</taxon>
        <taxon>Clostridia</taxon>
        <taxon>Eubacteriales</taxon>
        <taxon>Clostridiaceae</taxon>
        <taxon>Oceanirhabdus</taxon>
    </lineage>
</organism>
<comment type="caution">
    <text evidence="7">The sequence shown here is derived from an EMBL/GenBank/DDBJ whole genome shotgun (WGS) entry which is preliminary data.</text>
</comment>
<evidence type="ECO:0000313" key="8">
    <source>
        <dbReference type="Proteomes" id="UP001056429"/>
    </source>
</evidence>
<keyword evidence="8" id="KW-1185">Reference proteome</keyword>
<feature type="transmembrane region" description="Helical" evidence="5">
    <location>
        <begin position="259"/>
        <end position="290"/>
    </location>
</feature>
<dbReference type="GO" id="GO:0005886">
    <property type="term" value="C:plasma membrane"/>
    <property type="evidence" value="ECO:0007669"/>
    <property type="project" value="UniProtKB-SubCell"/>
</dbReference>
<keyword evidence="3 5" id="KW-1133">Transmembrane helix</keyword>
<proteinExistence type="predicted"/>
<evidence type="ECO:0000256" key="3">
    <source>
        <dbReference type="ARBA" id="ARBA00022989"/>
    </source>
</evidence>
<keyword evidence="4 5" id="KW-0472">Membrane</keyword>
<evidence type="ECO:0000256" key="4">
    <source>
        <dbReference type="ARBA" id="ARBA00023136"/>
    </source>
</evidence>
<dbReference type="Proteomes" id="UP001056429">
    <property type="component" value="Unassembled WGS sequence"/>
</dbReference>
<evidence type="ECO:0000259" key="6">
    <source>
        <dbReference type="Pfam" id="PF12698"/>
    </source>
</evidence>
<dbReference type="Pfam" id="PF12698">
    <property type="entry name" value="ABC2_membrane_3"/>
    <property type="match status" value="1"/>
</dbReference>
<evidence type="ECO:0000313" key="7">
    <source>
        <dbReference type="EMBL" id="MCM1992246.1"/>
    </source>
</evidence>
<feature type="transmembrane region" description="Helical" evidence="5">
    <location>
        <begin position="297"/>
        <end position="317"/>
    </location>
</feature>